<reference evidence="2" key="2">
    <citation type="submission" date="2023-05" db="EMBL/GenBank/DDBJ databases">
        <authorList>
            <person name="Schelkunov M.I."/>
        </authorList>
    </citation>
    <scope>NUCLEOTIDE SEQUENCE</scope>
    <source>
        <strain evidence="2">Hsosn_3</strain>
        <tissue evidence="2">Leaf</tissue>
    </source>
</reference>
<dbReference type="Gene3D" id="3.10.280.10">
    <property type="entry name" value="Mitochondrial glycoprotein"/>
    <property type="match status" value="1"/>
</dbReference>
<dbReference type="Proteomes" id="UP001237642">
    <property type="component" value="Unassembled WGS sequence"/>
</dbReference>
<dbReference type="Pfam" id="PF02330">
    <property type="entry name" value="MAM33"/>
    <property type="match status" value="1"/>
</dbReference>
<proteinExistence type="predicted"/>
<dbReference type="EMBL" id="JAUIZM010000007">
    <property type="protein sequence ID" value="KAK1373695.1"/>
    <property type="molecule type" value="Genomic_DNA"/>
</dbReference>
<feature type="region of interest" description="Disordered" evidence="1">
    <location>
        <begin position="95"/>
        <end position="219"/>
    </location>
</feature>
<gene>
    <name evidence="2" type="ORF">POM88_029888</name>
</gene>
<sequence>MALSTILRRSASRFIGGGNRFCGNLILPSASVPAFRQFCSSPSLSSKEKSESLDHKRPSLDESLVNDLISQFQSLQRDNELLRNSYTKPLSAVKDHESVVKDEGIDESDKGIDQDSSLKGITIESSKDEGGGCETDKSDDDSKDEGKDSESHDSDDSSDDSKKSSSDSDDKSNNESLFETDENNEHSDHGSFCETLPERDNNSETGDRLPEPDDESLPKIKEHEELLKGIESEILRAKTFLELSTPIRHDSYVDSSIIMAREYQGEFIEVTVEDPTVFTNRQCNDYNEKKSSSFSMDLNVIVSCSRSGSIKVELKCGARPEGISVYSAKDSADDGTDSKVHMNELCENLKEEFGKYLEARGITLKTTNFIYGYMLHKANKGRLRILEKIRKMMA</sequence>
<dbReference type="InterPro" id="IPR003428">
    <property type="entry name" value="MAM33"/>
</dbReference>
<dbReference type="PANTHER" id="PTHR10826:SF41">
    <property type="entry name" value="MITOCHONDRIAL GLYCOPROTEIN FAMILY PROTEIN"/>
    <property type="match status" value="1"/>
</dbReference>
<feature type="compositionally biased region" description="Basic and acidic residues" evidence="1">
    <location>
        <begin position="144"/>
        <end position="173"/>
    </location>
</feature>
<evidence type="ECO:0000256" key="1">
    <source>
        <dbReference type="SAM" id="MobiDB-lite"/>
    </source>
</evidence>
<evidence type="ECO:0000313" key="3">
    <source>
        <dbReference type="Proteomes" id="UP001237642"/>
    </source>
</evidence>
<feature type="compositionally biased region" description="Basic and acidic residues" evidence="1">
    <location>
        <begin position="183"/>
        <end position="219"/>
    </location>
</feature>
<feature type="compositionally biased region" description="Basic and acidic residues" evidence="1">
    <location>
        <begin position="125"/>
        <end position="136"/>
    </location>
</feature>
<evidence type="ECO:0008006" key="4">
    <source>
        <dbReference type="Google" id="ProtNLM"/>
    </source>
</evidence>
<keyword evidence="3" id="KW-1185">Reference proteome</keyword>
<dbReference type="InterPro" id="IPR036561">
    <property type="entry name" value="MAM33_sf"/>
</dbReference>
<accession>A0AAD8MF89</accession>
<name>A0AAD8MF89_9APIA</name>
<dbReference type="PANTHER" id="PTHR10826">
    <property type="entry name" value="COMPLEMENT COMPONENT 1"/>
    <property type="match status" value="1"/>
</dbReference>
<dbReference type="SUPFAM" id="SSF54529">
    <property type="entry name" value="Mitochondrial glycoprotein MAM33-like"/>
    <property type="match status" value="1"/>
</dbReference>
<organism evidence="2 3">
    <name type="scientific">Heracleum sosnowskyi</name>
    <dbReference type="NCBI Taxonomy" id="360622"/>
    <lineage>
        <taxon>Eukaryota</taxon>
        <taxon>Viridiplantae</taxon>
        <taxon>Streptophyta</taxon>
        <taxon>Embryophyta</taxon>
        <taxon>Tracheophyta</taxon>
        <taxon>Spermatophyta</taxon>
        <taxon>Magnoliopsida</taxon>
        <taxon>eudicotyledons</taxon>
        <taxon>Gunneridae</taxon>
        <taxon>Pentapetalae</taxon>
        <taxon>asterids</taxon>
        <taxon>campanulids</taxon>
        <taxon>Apiales</taxon>
        <taxon>Apiaceae</taxon>
        <taxon>Apioideae</taxon>
        <taxon>apioid superclade</taxon>
        <taxon>Tordylieae</taxon>
        <taxon>Tordyliinae</taxon>
        <taxon>Heracleum</taxon>
    </lineage>
</organism>
<evidence type="ECO:0000313" key="2">
    <source>
        <dbReference type="EMBL" id="KAK1373695.1"/>
    </source>
</evidence>
<protein>
    <recommendedName>
        <fullName evidence="4">Mitochondrial glycoprotein</fullName>
    </recommendedName>
</protein>
<dbReference type="GO" id="GO:0005759">
    <property type="term" value="C:mitochondrial matrix"/>
    <property type="evidence" value="ECO:0007669"/>
    <property type="project" value="InterPro"/>
</dbReference>
<comment type="caution">
    <text evidence="2">The sequence shown here is derived from an EMBL/GenBank/DDBJ whole genome shotgun (WGS) entry which is preliminary data.</text>
</comment>
<reference evidence="2" key="1">
    <citation type="submission" date="2023-02" db="EMBL/GenBank/DDBJ databases">
        <title>Genome of toxic invasive species Heracleum sosnowskyi carries increased number of genes despite the absence of recent whole-genome duplications.</title>
        <authorList>
            <person name="Schelkunov M."/>
            <person name="Shtratnikova V."/>
            <person name="Makarenko M."/>
            <person name="Klepikova A."/>
            <person name="Omelchenko D."/>
            <person name="Novikova G."/>
            <person name="Obukhova E."/>
            <person name="Bogdanov V."/>
            <person name="Penin A."/>
            <person name="Logacheva M."/>
        </authorList>
    </citation>
    <scope>NUCLEOTIDE SEQUENCE</scope>
    <source>
        <strain evidence="2">Hsosn_3</strain>
        <tissue evidence="2">Leaf</tissue>
    </source>
</reference>
<feature type="compositionally biased region" description="Basic and acidic residues" evidence="1">
    <location>
        <begin position="95"/>
        <end position="113"/>
    </location>
</feature>
<dbReference type="AlphaFoldDB" id="A0AAD8MF89"/>